<evidence type="ECO:0000256" key="1">
    <source>
        <dbReference type="SAM" id="Coils"/>
    </source>
</evidence>
<dbReference type="RefSeq" id="WP_341833801.1">
    <property type="nucleotide sequence ID" value="NZ_CP128398.1"/>
</dbReference>
<keyword evidence="3" id="KW-0614">Plasmid</keyword>
<keyword evidence="2" id="KW-1133">Transmembrane helix</keyword>
<dbReference type="EMBL" id="CP128398">
    <property type="protein sequence ID" value="WZN38820.1"/>
    <property type="molecule type" value="Genomic_DNA"/>
</dbReference>
<feature type="transmembrane region" description="Helical" evidence="2">
    <location>
        <begin position="7"/>
        <end position="29"/>
    </location>
</feature>
<proteinExistence type="predicted"/>
<reference evidence="3" key="1">
    <citation type="submission" date="2023-06" db="EMBL/GenBank/DDBJ databases">
        <title>Complete Genome of Candidatus Phytoplasma asteris M33.</title>
        <authorList>
            <person name="Toth R."/>
            <person name="Ilic A.-M."/>
            <person name="Huettel B."/>
            <person name="Duduk B."/>
            <person name="Kube M."/>
        </authorList>
    </citation>
    <scope>NUCLEOTIDE SEQUENCE [LARGE SCALE GENOMIC DNA]</scope>
    <source>
        <strain evidence="3">M33</strain>
    </source>
</reference>
<gene>
    <name evidence="3" type="ORF">M33023_p00060</name>
</gene>
<accession>A0ABZ2YFY7</accession>
<keyword evidence="1" id="KW-0175">Coiled coil</keyword>
<evidence type="ECO:0000313" key="3">
    <source>
        <dbReference type="EMBL" id="WZN38820.1"/>
    </source>
</evidence>
<name>A0ABZ2YFY7_9MOLU</name>
<organism evidence="3 4">
    <name type="scientific">Candidatus Phytoplasma asteris</name>
    <dbReference type="NCBI Taxonomy" id="85620"/>
    <lineage>
        <taxon>Bacteria</taxon>
        <taxon>Bacillati</taxon>
        <taxon>Mycoplasmatota</taxon>
        <taxon>Mollicutes</taxon>
        <taxon>Acholeplasmatales</taxon>
        <taxon>Acholeplasmataceae</taxon>
        <taxon>Candidatus Phytoplasma</taxon>
        <taxon>16SrI (Aster yellows group)</taxon>
    </lineage>
</organism>
<keyword evidence="2" id="KW-0472">Membrane</keyword>
<protein>
    <submittedName>
        <fullName evidence="3">Cop number controling protein</fullName>
    </submittedName>
</protein>
<geneLocation type="plasmid" evidence="3 4">
    <name>pM33-16</name>
</geneLocation>
<keyword evidence="2" id="KW-0812">Transmembrane</keyword>
<keyword evidence="4" id="KW-1185">Reference proteome</keyword>
<sequence>MNKKRKIILKIWFIFIAIILLILLFLLGLKLPKLLKSKQQQDNNKVETQYKYQTQYIHDTDKVENIIGLMNYFKRLKELKKQQQESKQQQKQLESKKVVNRDLSTEEDRNILFHELSKKLDKIPQMKSISRLPEINHFSDETKQTESKYVVPEFKDENQKLKDIAVVTLTTGAVVITCSVLTPILSSVAPIGTIASKLVSIA</sequence>
<feature type="coiled-coil region" evidence="1">
    <location>
        <begin position="69"/>
        <end position="99"/>
    </location>
</feature>
<evidence type="ECO:0000313" key="4">
    <source>
        <dbReference type="Proteomes" id="UP001470586"/>
    </source>
</evidence>
<evidence type="ECO:0000256" key="2">
    <source>
        <dbReference type="SAM" id="Phobius"/>
    </source>
</evidence>
<dbReference type="Proteomes" id="UP001470586">
    <property type="component" value="Plasmid pM33-16"/>
</dbReference>